<dbReference type="GeneID" id="55473496"/>
<dbReference type="RefSeq" id="WP_022744264.1">
    <property type="nucleotide sequence ID" value="NC_022571.1"/>
</dbReference>
<proteinExistence type="predicted"/>
<dbReference type="AlphaFoldDB" id="U5MN30"/>
<protein>
    <submittedName>
        <fullName evidence="1">Uncharacterized protein</fullName>
    </submittedName>
</protein>
<accession>U5MN30</accession>
<dbReference type="PATRIC" id="fig|1345695.10.peg.664"/>
<gene>
    <name evidence="1" type="ORF">CLSA_c09690</name>
</gene>
<dbReference type="EMBL" id="CP006721">
    <property type="protein sequence ID" value="AGX41980.1"/>
    <property type="molecule type" value="Genomic_DNA"/>
</dbReference>
<name>U5MN30_CLOSA</name>
<sequence>MNMLNLNENELWDIHRGFSIKDIEDTYKEIKNIYKDLRDAYNSAKDFAKGFYDGITSVGFH</sequence>
<evidence type="ECO:0000313" key="2">
    <source>
        <dbReference type="Proteomes" id="UP000017118"/>
    </source>
</evidence>
<dbReference type="KEGG" id="csb:CLSA_c09690"/>
<evidence type="ECO:0000313" key="1">
    <source>
        <dbReference type="EMBL" id="AGX41980.1"/>
    </source>
</evidence>
<reference evidence="1 2" key="1">
    <citation type="journal article" date="2013" name="Genome Announc.">
        <title>Complete Genome Sequence of the Solvent Producer Clostridium saccharobutylicum NCP262 (DSM 13864).</title>
        <authorList>
            <person name="Poehlein A."/>
            <person name="Hartwich K."/>
            <person name="Krabben P."/>
            <person name="Ehrenreich A."/>
            <person name="Liebl W."/>
            <person name="Durre P."/>
            <person name="Gottschalk G."/>
            <person name="Daniel R."/>
        </authorList>
    </citation>
    <scope>NUCLEOTIDE SEQUENCE [LARGE SCALE GENOMIC DNA]</scope>
    <source>
        <strain evidence="1">DSM 13864</strain>
    </source>
</reference>
<organism evidence="1 2">
    <name type="scientific">Clostridium saccharobutylicum DSM 13864</name>
    <dbReference type="NCBI Taxonomy" id="1345695"/>
    <lineage>
        <taxon>Bacteria</taxon>
        <taxon>Bacillati</taxon>
        <taxon>Bacillota</taxon>
        <taxon>Clostridia</taxon>
        <taxon>Eubacteriales</taxon>
        <taxon>Clostridiaceae</taxon>
        <taxon>Clostridium</taxon>
    </lineage>
</organism>
<dbReference type="Proteomes" id="UP000017118">
    <property type="component" value="Chromosome"/>
</dbReference>
<keyword evidence="2" id="KW-1185">Reference proteome</keyword>
<dbReference type="HOGENOM" id="CLU_2914416_0_0_9"/>